<feature type="domain" description="Na+/H+ antiporter NhaC-like C-terminal" evidence="7">
    <location>
        <begin position="168"/>
        <end position="481"/>
    </location>
</feature>
<comment type="caution">
    <text evidence="8">The sequence shown here is derived from an EMBL/GenBank/DDBJ whole genome shotgun (WGS) entry which is preliminary data.</text>
</comment>
<evidence type="ECO:0000313" key="8">
    <source>
        <dbReference type="EMBL" id="OBU03174.1"/>
    </source>
</evidence>
<dbReference type="PANTHER" id="PTHR43478">
    <property type="entry name" value="NA+/H+ ANTIPORTER-RELATED"/>
    <property type="match status" value="1"/>
</dbReference>
<feature type="transmembrane region" description="Helical" evidence="6">
    <location>
        <begin position="269"/>
        <end position="290"/>
    </location>
</feature>
<protein>
    <submittedName>
        <fullName evidence="8">Sodium:proton antiporter</fullName>
    </submittedName>
</protein>
<feature type="transmembrane region" description="Helical" evidence="6">
    <location>
        <begin position="150"/>
        <end position="180"/>
    </location>
</feature>
<dbReference type="EMBL" id="LZEY01000059">
    <property type="protein sequence ID" value="OBU03174.1"/>
    <property type="molecule type" value="Genomic_DNA"/>
</dbReference>
<name>A0A1B8H270_9GAMM</name>
<dbReference type="Pfam" id="PF03553">
    <property type="entry name" value="Na_H_antiporter"/>
    <property type="match status" value="1"/>
</dbReference>
<feature type="transmembrane region" description="Helical" evidence="6">
    <location>
        <begin position="398"/>
        <end position="415"/>
    </location>
</feature>
<proteinExistence type="predicted"/>
<keyword evidence="2" id="KW-1003">Cell membrane</keyword>
<keyword evidence="4 6" id="KW-1133">Transmembrane helix</keyword>
<evidence type="ECO:0000256" key="2">
    <source>
        <dbReference type="ARBA" id="ARBA00022475"/>
    </source>
</evidence>
<keyword evidence="3 6" id="KW-0812">Transmembrane</keyword>
<dbReference type="OrthoDB" id="9762978at2"/>
<evidence type="ECO:0000256" key="4">
    <source>
        <dbReference type="ARBA" id="ARBA00022989"/>
    </source>
</evidence>
<evidence type="ECO:0000256" key="6">
    <source>
        <dbReference type="SAM" id="Phobius"/>
    </source>
</evidence>
<dbReference type="AlphaFoldDB" id="A0A1B8H270"/>
<feature type="transmembrane region" description="Helical" evidence="6">
    <location>
        <begin position="462"/>
        <end position="481"/>
    </location>
</feature>
<dbReference type="RefSeq" id="WP_067405847.1">
    <property type="nucleotide sequence ID" value="NZ_LZEY01000059.1"/>
</dbReference>
<feature type="transmembrane region" description="Helical" evidence="6">
    <location>
        <begin position="302"/>
        <end position="320"/>
    </location>
</feature>
<accession>A0A1B8H270</accession>
<keyword evidence="9" id="KW-1185">Reference proteome</keyword>
<gene>
    <name evidence="8" type="ORF">AYY18_10965</name>
</gene>
<evidence type="ECO:0000259" key="7">
    <source>
        <dbReference type="Pfam" id="PF03553"/>
    </source>
</evidence>
<comment type="subcellular location">
    <subcellularLocation>
        <location evidence="1">Cell membrane</location>
        <topology evidence="1">Multi-pass membrane protein</topology>
    </subcellularLocation>
</comment>
<feature type="transmembrane region" description="Helical" evidence="6">
    <location>
        <begin position="192"/>
        <end position="215"/>
    </location>
</feature>
<dbReference type="Proteomes" id="UP000092377">
    <property type="component" value="Unassembled WGS sequence"/>
</dbReference>
<feature type="transmembrane region" description="Helical" evidence="6">
    <location>
        <begin position="365"/>
        <end position="386"/>
    </location>
</feature>
<evidence type="ECO:0000256" key="3">
    <source>
        <dbReference type="ARBA" id="ARBA00022692"/>
    </source>
</evidence>
<evidence type="ECO:0000256" key="5">
    <source>
        <dbReference type="ARBA" id="ARBA00023136"/>
    </source>
</evidence>
<organism evidence="8 9">
    <name type="scientific">Morganella psychrotolerans</name>
    <dbReference type="NCBI Taxonomy" id="368603"/>
    <lineage>
        <taxon>Bacteria</taxon>
        <taxon>Pseudomonadati</taxon>
        <taxon>Pseudomonadota</taxon>
        <taxon>Gammaproteobacteria</taxon>
        <taxon>Enterobacterales</taxon>
        <taxon>Morganellaceae</taxon>
        <taxon>Morganella</taxon>
    </lineage>
</organism>
<keyword evidence="5 6" id="KW-0472">Membrane</keyword>
<evidence type="ECO:0000256" key="1">
    <source>
        <dbReference type="ARBA" id="ARBA00004651"/>
    </source>
</evidence>
<feature type="transmembrane region" description="Helical" evidence="6">
    <location>
        <begin position="332"/>
        <end position="353"/>
    </location>
</feature>
<dbReference type="PANTHER" id="PTHR43478:SF1">
    <property type="entry name" value="NA+_H+ ANTIPORTER NHAC-LIKE C-TERMINAL DOMAIN-CONTAINING PROTEIN"/>
    <property type="match status" value="1"/>
</dbReference>
<feature type="transmembrane region" description="Helical" evidence="6">
    <location>
        <begin position="69"/>
        <end position="88"/>
    </location>
</feature>
<feature type="transmembrane region" description="Helical" evidence="6">
    <location>
        <begin position="6"/>
        <end position="39"/>
    </location>
</feature>
<dbReference type="GO" id="GO:0005886">
    <property type="term" value="C:plasma membrane"/>
    <property type="evidence" value="ECO:0007669"/>
    <property type="project" value="UniProtKB-SubCell"/>
</dbReference>
<sequence length="483" mass="52148">MQDYGIWTIITPVVTIILAICTRQVILSLLIGILVGFTVIHDHNILLGIRGTLEGIIDVFKSSGNAKTIIFMLMIGGIMRLVVVTGGVRALVRLLTNKTQIIKGKKGVQLLAMIITSLIFIESSINQLVSGASTKALAKKYGVPPEKMSYIIQTACVSVCSSAMINGWGAAMMGVIGVQISQGLITGEPFDILAHSMVYNIMAWFSLASILFYIFSNVSWGPMRKAEMRAQAINYSADAITANTTNEPEEPEEEDDKDIINHPNCHTSLNFFIPILSTILMVPVALYITGDGEFSKGSGSTSVYWGVMFGTAVSFIWFLLRRVMNVDTFFKELYIGYASMIKISSVMILAFLMGHVSSDLNTGAYIAQVTSGVIAPGFSVGFIFLISAVMSLATGTSWGTFAIMIPIGVQLGISVGMPPEYMIGAAIAGSIFGDMTSPISSDAIVASMATDCDHIEHIRTQMPYAVLTASFALAVYLWLGFTY</sequence>
<evidence type="ECO:0000313" key="9">
    <source>
        <dbReference type="Proteomes" id="UP000092377"/>
    </source>
</evidence>
<dbReference type="InterPro" id="IPR018461">
    <property type="entry name" value="Na/H_Antiport_NhaC-like_C"/>
</dbReference>
<reference evidence="9" key="1">
    <citation type="submission" date="2016-06" db="EMBL/GenBank/DDBJ databases">
        <authorList>
            <person name="Butler K."/>
        </authorList>
    </citation>
    <scope>NUCLEOTIDE SEQUENCE [LARGE SCALE GENOMIC DNA]</scope>
    <source>
        <strain evidence="9">GCSL-Mp20</strain>
    </source>
</reference>